<keyword evidence="1" id="KW-0732">Signal</keyword>
<dbReference type="InterPro" id="IPR050490">
    <property type="entry name" value="Bact_solute-bd_prot1"/>
</dbReference>
<reference evidence="2" key="1">
    <citation type="submission" date="2020-10" db="EMBL/GenBank/DDBJ databases">
        <title>Sequencing the genomes of 1000 actinobacteria strains.</title>
        <authorList>
            <person name="Klenk H.-P."/>
        </authorList>
    </citation>
    <scope>NUCLEOTIDE SEQUENCE</scope>
    <source>
        <strain evidence="2">DSM 45354</strain>
    </source>
</reference>
<sequence>MPKRLWHVLLPLALTATMLTGCGISSANTGSLSPLCPDTEPAKDAVTIEWWLPWANPTLTRAAQEFNCENPKILVKITLYPDVGDDRQGKLLAATVGRSQPNVIISYDDVIARWASQGMIQPMDDAIAGAGIKADDFVPEAWDSAQWQGHTYGVPIDWDPDNLLWYNKKVFVEAGLDPNRPPATWAEFEEYARRIDQVENGTIKRLGFVPWSGWEFNDIALGHLFDAGLESGSERRVALNTPGMRKALEWEASIARKFGGAAKINSFTSIANATGAAADPLISGRVGMMMVGDWYLGNRQIVGAKRFEETVGVGLMPPPPGGRPYLCHSGWSFMMPRGAGNVKETMAFVTWMLDDSRFTKHFGAALGWAPAKLSTRSTPFYAKDKMWQAILTANAKAGPERQWLPPSPVLAEYYRALGDAEEQVINLKMTPAQALAEADSIVQQALQVAITERNYG</sequence>
<dbReference type="Pfam" id="PF01547">
    <property type="entry name" value="SBP_bac_1"/>
    <property type="match status" value="1"/>
</dbReference>
<dbReference type="PROSITE" id="PS51257">
    <property type="entry name" value="PROKAR_LIPOPROTEIN"/>
    <property type="match status" value="1"/>
</dbReference>
<keyword evidence="2" id="KW-0813">Transport</keyword>
<dbReference type="EMBL" id="JADBEM010000001">
    <property type="protein sequence ID" value="MBE1608217.1"/>
    <property type="molecule type" value="Genomic_DNA"/>
</dbReference>
<protein>
    <submittedName>
        <fullName evidence="2">Multiple sugar transport system substrate-binding protein</fullName>
    </submittedName>
</protein>
<feature type="chain" id="PRO_5038056813" evidence="1">
    <location>
        <begin position="28"/>
        <end position="456"/>
    </location>
</feature>
<dbReference type="InterPro" id="IPR006059">
    <property type="entry name" value="SBP"/>
</dbReference>
<keyword evidence="3" id="KW-1185">Reference proteome</keyword>
<evidence type="ECO:0000313" key="2">
    <source>
        <dbReference type="EMBL" id="MBE1608217.1"/>
    </source>
</evidence>
<dbReference type="AlphaFoldDB" id="A0A927N3E2"/>
<organism evidence="2 3">
    <name type="scientific">Actinopolymorpha pittospori</name>
    <dbReference type="NCBI Taxonomy" id="648752"/>
    <lineage>
        <taxon>Bacteria</taxon>
        <taxon>Bacillati</taxon>
        <taxon>Actinomycetota</taxon>
        <taxon>Actinomycetes</taxon>
        <taxon>Propionibacteriales</taxon>
        <taxon>Actinopolymorphaceae</taxon>
        <taxon>Actinopolymorpha</taxon>
    </lineage>
</organism>
<accession>A0A927N3E2</accession>
<proteinExistence type="predicted"/>
<feature type="signal peptide" evidence="1">
    <location>
        <begin position="1"/>
        <end position="27"/>
    </location>
</feature>
<dbReference type="CDD" id="cd14748">
    <property type="entry name" value="PBP2_UgpB"/>
    <property type="match status" value="1"/>
</dbReference>
<dbReference type="RefSeq" id="WP_192752027.1">
    <property type="nucleotide sequence ID" value="NZ_BAABJL010000099.1"/>
</dbReference>
<keyword evidence="2" id="KW-0762">Sugar transport</keyword>
<gene>
    <name evidence="2" type="ORF">HEB94_005065</name>
</gene>
<dbReference type="Gene3D" id="3.40.190.10">
    <property type="entry name" value="Periplasmic binding protein-like II"/>
    <property type="match status" value="2"/>
</dbReference>
<evidence type="ECO:0000256" key="1">
    <source>
        <dbReference type="SAM" id="SignalP"/>
    </source>
</evidence>
<comment type="caution">
    <text evidence="2">The sequence shown here is derived from an EMBL/GenBank/DDBJ whole genome shotgun (WGS) entry which is preliminary data.</text>
</comment>
<dbReference type="Proteomes" id="UP000638648">
    <property type="component" value="Unassembled WGS sequence"/>
</dbReference>
<dbReference type="PANTHER" id="PTHR43649:SF12">
    <property type="entry name" value="DIACETYLCHITOBIOSE BINDING PROTEIN DASA"/>
    <property type="match status" value="1"/>
</dbReference>
<evidence type="ECO:0000313" key="3">
    <source>
        <dbReference type="Proteomes" id="UP000638648"/>
    </source>
</evidence>
<dbReference type="PANTHER" id="PTHR43649">
    <property type="entry name" value="ARABINOSE-BINDING PROTEIN-RELATED"/>
    <property type="match status" value="1"/>
</dbReference>
<name>A0A927N3E2_9ACTN</name>
<dbReference type="SUPFAM" id="SSF53850">
    <property type="entry name" value="Periplasmic binding protein-like II"/>
    <property type="match status" value="1"/>
</dbReference>